<evidence type="ECO:0000313" key="1">
    <source>
        <dbReference type="EMBL" id="AJI52718.1"/>
    </source>
</evidence>
<dbReference type="Proteomes" id="UP000031830">
    <property type="component" value="Chromosome"/>
</dbReference>
<gene>
    <name evidence="1" type="ORF">LA55_1263</name>
</gene>
<sequence length="29" mass="3673">MFSEFLDKNLFNLKYISNTYDKHEENFER</sequence>
<dbReference type="KEGG" id="fpz:LA55_1263"/>
<dbReference type="AlphaFoldDB" id="A0A0B6D4X8"/>
<name>A0A0B6D4X8_9GAMM</name>
<dbReference type="EMBL" id="CP009440">
    <property type="protein sequence ID" value="AJI52718.1"/>
    <property type="molecule type" value="Genomic_DNA"/>
</dbReference>
<reference evidence="1 2" key="1">
    <citation type="journal article" date="2015" name="Genome Announc.">
        <title>Genome sequencing of 18 francisella strains to aid in assay development and testing.</title>
        <authorList>
            <person name="Johnson S.L."/>
            <person name="Daligault H.E."/>
            <person name="Davenport K.W."/>
            <person name="Coyne S.R."/>
            <person name="Frey K.G."/>
            <person name="Koroleva G.I."/>
            <person name="Broomall S.M."/>
            <person name="Bishop-Lilly K.A."/>
            <person name="Bruce D.C."/>
            <person name="Chertkov O."/>
            <person name="Freitas T."/>
            <person name="Jaissle J."/>
            <person name="Ladner J.T."/>
            <person name="Rosenzweig C.N."/>
            <person name="Gibbons H.S."/>
            <person name="Palacios G.F."/>
            <person name="Redden C.L."/>
            <person name="Xu Y."/>
            <person name="Minogue T.D."/>
            <person name="Chain P.S."/>
        </authorList>
    </citation>
    <scope>NUCLEOTIDE SEQUENCE [LARGE SCALE GENOMIC DNA]</scope>
    <source>
        <strain evidence="1 2">GA01-2794</strain>
    </source>
</reference>
<evidence type="ECO:0000313" key="2">
    <source>
        <dbReference type="Proteomes" id="UP000031830"/>
    </source>
</evidence>
<organism evidence="1 2">
    <name type="scientific">Francisella philomiragia</name>
    <dbReference type="NCBI Taxonomy" id="28110"/>
    <lineage>
        <taxon>Bacteria</taxon>
        <taxon>Pseudomonadati</taxon>
        <taxon>Pseudomonadota</taxon>
        <taxon>Gammaproteobacteria</taxon>
        <taxon>Thiotrichales</taxon>
        <taxon>Francisellaceae</taxon>
        <taxon>Francisella</taxon>
    </lineage>
</organism>
<protein>
    <submittedName>
        <fullName evidence="1">Uncharacterized protein</fullName>
    </submittedName>
</protein>
<proteinExistence type="predicted"/>
<accession>A0A0B6D4X8</accession>